<reference evidence="3" key="1">
    <citation type="submission" date="2011-02" db="EMBL/GenBank/DDBJ databases">
        <title>The Genome Sequence of Capsaspora owczarzaki ATCC 30864.</title>
        <authorList>
            <person name="Russ C."/>
            <person name="Cuomo C."/>
            <person name="Burger G."/>
            <person name="Gray M.W."/>
            <person name="Holland P.W.H."/>
            <person name="King N."/>
            <person name="Lang F.B.F."/>
            <person name="Roger A.J."/>
            <person name="Ruiz-Trillo I."/>
            <person name="Young S.K."/>
            <person name="Zeng Q."/>
            <person name="Gargeya S."/>
            <person name="Alvarado L."/>
            <person name="Berlin A."/>
            <person name="Chapman S.B."/>
            <person name="Chen Z."/>
            <person name="Freedman E."/>
            <person name="Gellesch M."/>
            <person name="Goldberg J."/>
            <person name="Griggs A."/>
            <person name="Gujja S."/>
            <person name="Heilman E."/>
            <person name="Heiman D."/>
            <person name="Howarth C."/>
            <person name="Mehta T."/>
            <person name="Neiman D."/>
            <person name="Pearson M."/>
            <person name="Roberts A."/>
            <person name="Saif S."/>
            <person name="Shea T."/>
            <person name="Shenoy N."/>
            <person name="Sisk P."/>
            <person name="Stolte C."/>
            <person name="Sykes S."/>
            <person name="White J."/>
            <person name="Yandava C."/>
            <person name="Haas B."/>
            <person name="Nusbaum C."/>
            <person name="Birren B."/>
        </authorList>
    </citation>
    <scope>NUCLEOTIDE SEQUENCE</scope>
    <source>
        <strain evidence="3">ATCC 30864</strain>
    </source>
</reference>
<feature type="region of interest" description="Disordered" evidence="1">
    <location>
        <begin position="127"/>
        <end position="150"/>
    </location>
</feature>
<accession>A0A0D2X4W0</accession>
<feature type="compositionally biased region" description="Gly residues" evidence="1">
    <location>
        <begin position="141"/>
        <end position="150"/>
    </location>
</feature>
<dbReference type="AlphaFoldDB" id="A0A0D2X4W0"/>
<evidence type="ECO:0000313" key="3">
    <source>
        <dbReference type="Proteomes" id="UP000008743"/>
    </source>
</evidence>
<evidence type="ECO:0000313" key="2">
    <source>
        <dbReference type="EMBL" id="KJE96744.1"/>
    </source>
</evidence>
<keyword evidence="3" id="KW-1185">Reference proteome</keyword>
<organism evidence="2 3">
    <name type="scientific">Capsaspora owczarzaki (strain ATCC 30864)</name>
    <dbReference type="NCBI Taxonomy" id="595528"/>
    <lineage>
        <taxon>Eukaryota</taxon>
        <taxon>Filasterea</taxon>
        <taxon>Capsaspora</taxon>
    </lineage>
</organism>
<protein>
    <submittedName>
        <fullName evidence="2">Uncharacterized protein</fullName>
    </submittedName>
</protein>
<evidence type="ECO:0000256" key="1">
    <source>
        <dbReference type="SAM" id="MobiDB-lite"/>
    </source>
</evidence>
<name>A0A0D2X4W0_CAPO3</name>
<dbReference type="InParanoid" id="A0A0D2X4W0"/>
<sequence>MRSVQCMQSMQRRKPSELGRRARFSHCIDDERDFSIALFECFAEWQFPPTVLESRLRSHIHVKRFGLQRLCWATVRLCAWGEIPSQCRTLCPQLHSQLQSHHGLRSLNRLIVFLTESCWRKTRTAVGDGDGQRAEQRCRRSGGGGRVEYL</sequence>
<dbReference type="EMBL" id="KE346372">
    <property type="protein sequence ID" value="KJE96744.1"/>
    <property type="molecule type" value="Genomic_DNA"/>
</dbReference>
<gene>
    <name evidence="2" type="ORF">CAOG_010048</name>
</gene>
<dbReference type="Proteomes" id="UP000008743">
    <property type="component" value="Unassembled WGS sequence"/>
</dbReference>
<proteinExistence type="predicted"/>